<reference evidence="4 5" key="1">
    <citation type="submission" date="2017-02" db="EMBL/GenBank/DDBJ databases">
        <authorList>
            <person name="Peterson S.W."/>
        </authorList>
    </citation>
    <scope>NUCLEOTIDE SEQUENCE [LARGE SCALE GENOMIC DNA]</scope>
    <source>
        <strain evidence="4 5">DSM 18034</strain>
    </source>
</reference>
<feature type="repeat" description="TPR" evidence="1">
    <location>
        <begin position="421"/>
        <end position="454"/>
    </location>
</feature>
<feature type="compositionally biased region" description="Low complexity" evidence="2">
    <location>
        <begin position="141"/>
        <end position="156"/>
    </location>
</feature>
<dbReference type="InterPro" id="IPR019734">
    <property type="entry name" value="TPR_rpt"/>
</dbReference>
<keyword evidence="1" id="KW-0802">TPR repeat</keyword>
<feature type="repeat" description="TPR" evidence="1">
    <location>
        <begin position="533"/>
        <end position="566"/>
    </location>
</feature>
<keyword evidence="3" id="KW-0732">Signal</keyword>
<keyword evidence="5" id="KW-1185">Reference proteome</keyword>
<dbReference type="AlphaFoldDB" id="A0A1T4W6X3"/>
<dbReference type="InterPro" id="IPR011990">
    <property type="entry name" value="TPR-like_helical_dom_sf"/>
</dbReference>
<feature type="region of interest" description="Disordered" evidence="2">
    <location>
        <begin position="136"/>
        <end position="297"/>
    </location>
</feature>
<organism evidence="4 5">
    <name type="scientific">Desulfobaculum bizertense DSM 18034</name>
    <dbReference type="NCBI Taxonomy" id="1121442"/>
    <lineage>
        <taxon>Bacteria</taxon>
        <taxon>Pseudomonadati</taxon>
        <taxon>Thermodesulfobacteriota</taxon>
        <taxon>Desulfovibrionia</taxon>
        <taxon>Desulfovibrionales</taxon>
        <taxon>Desulfovibrionaceae</taxon>
        <taxon>Desulfobaculum</taxon>
    </lineage>
</organism>
<dbReference type="PROSITE" id="PS50005">
    <property type="entry name" value="TPR"/>
    <property type="match status" value="2"/>
</dbReference>
<dbReference type="RefSeq" id="WP_078685029.1">
    <property type="nucleotide sequence ID" value="NZ_FUYA01000005.1"/>
</dbReference>
<feature type="chain" id="PRO_5013318509" evidence="3">
    <location>
        <begin position="28"/>
        <end position="955"/>
    </location>
</feature>
<evidence type="ECO:0000256" key="1">
    <source>
        <dbReference type="PROSITE-ProRule" id="PRU00339"/>
    </source>
</evidence>
<evidence type="ECO:0000256" key="2">
    <source>
        <dbReference type="SAM" id="MobiDB-lite"/>
    </source>
</evidence>
<feature type="compositionally biased region" description="Basic and acidic residues" evidence="2">
    <location>
        <begin position="249"/>
        <end position="268"/>
    </location>
</feature>
<dbReference type="EMBL" id="FUYA01000005">
    <property type="protein sequence ID" value="SKA72937.1"/>
    <property type="molecule type" value="Genomic_DNA"/>
</dbReference>
<gene>
    <name evidence="4" type="ORF">SAMN02745702_01743</name>
</gene>
<dbReference type="Pfam" id="PF13174">
    <property type="entry name" value="TPR_6"/>
    <property type="match status" value="2"/>
</dbReference>
<dbReference type="SUPFAM" id="SSF48452">
    <property type="entry name" value="TPR-like"/>
    <property type="match status" value="2"/>
</dbReference>
<dbReference type="Proteomes" id="UP000189733">
    <property type="component" value="Unassembled WGS sequence"/>
</dbReference>
<name>A0A1T4W6X3_9BACT</name>
<protein>
    <submittedName>
        <fullName evidence="4">TolA-binding protein</fullName>
    </submittedName>
</protein>
<proteinExistence type="predicted"/>
<dbReference type="OrthoDB" id="5468987at2"/>
<evidence type="ECO:0000313" key="5">
    <source>
        <dbReference type="Proteomes" id="UP000189733"/>
    </source>
</evidence>
<feature type="signal peptide" evidence="3">
    <location>
        <begin position="1"/>
        <end position="27"/>
    </location>
</feature>
<dbReference type="Gene3D" id="1.25.40.10">
    <property type="entry name" value="Tetratricopeptide repeat domain"/>
    <property type="match status" value="4"/>
</dbReference>
<accession>A0A1T4W6X3</accession>
<evidence type="ECO:0000256" key="3">
    <source>
        <dbReference type="SAM" id="SignalP"/>
    </source>
</evidence>
<sequence length="955" mass="108363">MKKRNVRSKVCTLFLMGMIWCSHPLDADAMNLRFGIHPDKERLVFTFPNSVPQHTLKRTGRNELQLVAPQGLGPYTGKRPRFGNSKLVRAVNVSNKSAGIRLGTDAFGYVSFTLKSPSRLVVDVFRDPLGARWKKAKDQGAKSSAAAAKKTPAAQAQKHRAKKSSESVKKPAAQKKRTHYEVPNVFRGELGKKGGVSPTKKEIASQAVAASTAQNPDAQPQVKAEKTAPQKKAAMPKELSQKPWSFRGSIDKADGKKNAKEARAERLSQTRPASKDLPQPLVDAPEPESLKKAEKAPAAGPDFGKLMNAAIIAQNGKQYDAALEQLGHIISDKRAPKDMREEALYMKGDVLYAKYGDDLAGHFDEVNGAYEIAMNANLDSSRVPAALLKRGVLNLRVDNVPEAKAFFKILRDKYKNDPNVPLTYYYWGDYHFKNKDYERAADEFQYLVQVYPDCTFVREASLGLARSLKELGYDEQAYKIVDFIEKRWPRFYIEFPPFLQLEGDAAYAVKDYEAAKDFYWAYYNIDPRGDDADIILARIGDAYVNMDRFDAAREIYEKAVSDFPDREGGLVSKMRLAEEGIYDEPSLAQMYSIFDRPLTLRPSRIYKEIIKDHPESKLAPLAQLKLAIWELWNKRYLDGLKASSDFVKNYPESELLPRAVDVGMQSFSAMSKALVAEENYPLIVKLWEKYPFLREHKDQLSPGACMALGLSFWKEGQPGRTLALTEPYLKKPQIPEISEMAMSLALSVYLDNQAWDKVVEVAKDVKNWELTPEHQRELNYAQGLAFENLGKMDKSKSFWKKLAQDKELDPRQRAYAQNFMAQSLYDDRKYKEAYEYAQESLSLLLDTQGNENRIRDDLRILMDVTEKTGRIPETLKWAAEYEKHMKKDDPSYPALKYRVAGLYRKAGDTDRWKNMLKTLAKESSDTLYGRMASSDLELAALEENAQQYQPDAQLQ</sequence>
<evidence type="ECO:0000313" key="4">
    <source>
        <dbReference type="EMBL" id="SKA72937.1"/>
    </source>
</evidence>
<feature type="compositionally biased region" description="Polar residues" evidence="2">
    <location>
        <begin position="208"/>
        <end position="218"/>
    </location>
</feature>
<dbReference type="STRING" id="1121442.SAMN02745702_01743"/>
<dbReference type="SMART" id="SM00028">
    <property type="entry name" value="TPR"/>
    <property type="match status" value="4"/>
</dbReference>